<dbReference type="STRING" id="1095776.SAMN04515672_0361"/>
<evidence type="ECO:0000313" key="3">
    <source>
        <dbReference type="Proteomes" id="UP000198882"/>
    </source>
</evidence>
<keyword evidence="3" id="KW-1185">Reference proteome</keyword>
<sequence>MSLSDSVTAAIAALRRRPSDLLPWYLLGAAVPAIVRLVPFLAIAVGFVYLEATGRLATIQEQLHGIDSQPPDPDADQEAFDEWVSGFEPVFEQVFTPGIAALVLVTIVLSILLFLVLFPIVSAGQLTACSARLIDRRGLTAGIAGARRYWLRFLGLYVLEFLAWIAVLLTIGTMVSIVAVIALAATGAGVVAGLIALVAVLVLFVALAAVRAVFAFAPVAVVVDDTTALGSLSNTLAFVRARPVGAGFYYAVSLGTMLAIAAVSGVLLLVDVMAFTSLVTALLVFPFLDLLKTGLYNDYRGRLRPPAKPERSVRGQFRAGARRGWDEMIAFVRATPGTHALVVVLAFASFWVGWEAAEPLAGTVETSISARLEGHIPPAAALEFFGNNWMVALTTAFSGVALVLPAVASLLFNGVFMGVYGRTEAEPMELLAFVIPHGIFEIPAIFIATAVGIWLGRVGWRAFRGRATRAEFADALERAFWVLVGVGILLAVAAVIEGFLSPYYFRLFL</sequence>
<feature type="transmembrane region" description="Helical" evidence="1">
    <location>
        <begin position="99"/>
        <end position="128"/>
    </location>
</feature>
<keyword evidence="1" id="KW-1133">Transmembrane helix</keyword>
<feature type="transmembrane region" description="Helical" evidence="1">
    <location>
        <begin position="430"/>
        <end position="455"/>
    </location>
</feature>
<keyword evidence="1" id="KW-0472">Membrane</keyword>
<dbReference type="PANTHER" id="PTHR35337:SF1">
    <property type="entry name" value="SLR1478 PROTEIN"/>
    <property type="match status" value="1"/>
</dbReference>
<evidence type="ECO:0000313" key="2">
    <source>
        <dbReference type="EMBL" id="SDJ37717.1"/>
    </source>
</evidence>
<evidence type="ECO:0000256" key="1">
    <source>
        <dbReference type="SAM" id="Phobius"/>
    </source>
</evidence>
<keyword evidence="1" id="KW-0812">Transmembrane</keyword>
<feature type="transmembrane region" description="Helical" evidence="1">
    <location>
        <begin position="275"/>
        <end position="295"/>
    </location>
</feature>
<feature type="transmembrane region" description="Helical" evidence="1">
    <location>
        <begin position="177"/>
        <end position="210"/>
    </location>
</feature>
<organism evidence="2 3">
    <name type="scientific">Natronorubrum texcoconense</name>
    <dbReference type="NCBI Taxonomy" id="1095776"/>
    <lineage>
        <taxon>Archaea</taxon>
        <taxon>Methanobacteriati</taxon>
        <taxon>Methanobacteriota</taxon>
        <taxon>Stenosarchaea group</taxon>
        <taxon>Halobacteria</taxon>
        <taxon>Halobacteriales</taxon>
        <taxon>Natrialbaceae</taxon>
        <taxon>Natronorubrum</taxon>
    </lineage>
</organism>
<dbReference type="OrthoDB" id="86288at2157"/>
<feature type="transmembrane region" description="Helical" evidence="1">
    <location>
        <begin position="389"/>
        <end position="418"/>
    </location>
</feature>
<dbReference type="Proteomes" id="UP000198882">
    <property type="component" value="Unassembled WGS sequence"/>
</dbReference>
<reference evidence="3" key="1">
    <citation type="submission" date="2016-10" db="EMBL/GenBank/DDBJ databases">
        <authorList>
            <person name="Varghese N."/>
            <person name="Submissions S."/>
        </authorList>
    </citation>
    <scope>NUCLEOTIDE SEQUENCE [LARGE SCALE GENOMIC DNA]</scope>
    <source>
        <strain evidence="3">B4,CECT 8067,JCM 17497</strain>
    </source>
</reference>
<protein>
    <submittedName>
        <fullName evidence="2">Stage II sporulation protein M</fullName>
    </submittedName>
</protein>
<proteinExistence type="predicted"/>
<feature type="transmembrane region" description="Helical" evidence="1">
    <location>
        <begin position="149"/>
        <end position="171"/>
    </location>
</feature>
<dbReference type="InterPro" id="IPR002798">
    <property type="entry name" value="SpoIIM-like"/>
</dbReference>
<feature type="transmembrane region" description="Helical" evidence="1">
    <location>
        <begin position="248"/>
        <end position="269"/>
    </location>
</feature>
<dbReference type="Pfam" id="PF01944">
    <property type="entry name" value="SpoIIM"/>
    <property type="match status" value="1"/>
</dbReference>
<dbReference type="AlphaFoldDB" id="A0A1G8T8J6"/>
<feature type="transmembrane region" description="Helical" evidence="1">
    <location>
        <begin position="479"/>
        <end position="505"/>
    </location>
</feature>
<dbReference type="RefSeq" id="WP_090302908.1">
    <property type="nucleotide sequence ID" value="NZ_FNFE01000001.1"/>
</dbReference>
<accession>A0A1G8T8J6</accession>
<gene>
    <name evidence="2" type="ORF">SAMN04515672_0361</name>
</gene>
<dbReference type="EMBL" id="FNFE01000001">
    <property type="protein sequence ID" value="SDJ37717.1"/>
    <property type="molecule type" value="Genomic_DNA"/>
</dbReference>
<feature type="transmembrane region" description="Helical" evidence="1">
    <location>
        <begin position="24"/>
        <end position="50"/>
    </location>
</feature>
<dbReference type="PANTHER" id="PTHR35337">
    <property type="entry name" value="SLR1478 PROTEIN"/>
    <property type="match status" value="1"/>
</dbReference>
<name>A0A1G8T8J6_9EURY</name>